<organism evidence="2 3">
    <name type="scientific">Apilactobacillus ozensis DSM 23829 = JCM 17196</name>
    <dbReference type="NCBI Taxonomy" id="1423781"/>
    <lineage>
        <taxon>Bacteria</taxon>
        <taxon>Bacillati</taxon>
        <taxon>Bacillota</taxon>
        <taxon>Bacilli</taxon>
        <taxon>Lactobacillales</taxon>
        <taxon>Lactobacillaceae</taxon>
        <taxon>Apilactobacillus</taxon>
    </lineage>
</organism>
<accession>A0A0R2B3Q9</accession>
<evidence type="ECO:0000313" key="2">
    <source>
        <dbReference type="EMBL" id="KRM69692.1"/>
    </source>
</evidence>
<dbReference type="InterPro" id="IPR006542">
    <property type="entry name" value="DUF1093"/>
</dbReference>
<dbReference type="SUPFAM" id="SSF159121">
    <property type="entry name" value="BC4932-like"/>
    <property type="match status" value="1"/>
</dbReference>
<dbReference type="Gene3D" id="2.40.50.480">
    <property type="match status" value="1"/>
</dbReference>
<dbReference type="Proteomes" id="UP000052012">
    <property type="component" value="Unassembled WGS sequence"/>
</dbReference>
<comment type="caution">
    <text evidence="2">The sequence shown here is derived from an EMBL/GenBank/DDBJ whole genome shotgun (WGS) entry which is preliminary data.</text>
</comment>
<keyword evidence="1" id="KW-0812">Transmembrane</keyword>
<protein>
    <recommendedName>
        <fullName evidence="4">DUF1093 domain-containing protein</fullName>
    </recommendedName>
</protein>
<keyword evidence="1" id="KW-1133">Transmembrane helix</keyword>
<proteinExistence type="predicted"/>
<dbReference type="RefSeq" id="WP_054657515.1">
    <property type="nucleotide sequence ID" value="NZ_AYYQ01000002.1"/>
</dbReference>
<evidence type="ECO:0008006" key="4">
    <source>
        <dbReference type="Google" id="ProtNLM"/>
    </source>
</evidence>
<dbReference type="OrthoDB" id="2146259at2"/>
<feature type="transmembrane region" description="Helical" evidence="1">
    <location>
        <begin position="6"/>
        <end position="21"/>
    </location>
</feature>
<keyword evidence="3" id="KW-1185">Reference proteome</keyword>
<gene>
    <name evidence="2" type="ORF">FD06_GL000865</name>
</gene>
<evidence type="ECO:0000313" key="3">
    <source>
        <dbReference type="Proteomes" id="UP000052012"/>
    </source>
</evidence>
<dbReference type="InterPro" id="IPR036166">
    <property type="entry name" value="YxeA-like_sf"/>
</dbReference>
<sequence length="129" mass="14583">MKKFIFGILGIVVLLIGFLIFKNGNDYYQNRYTGEIAYAKVPNKIPVKEKAKNSKNKVVEGIYTYKYNFRFVTKNGKVINMEHYLSGEDVKPLTPGSIVKAEVGKQLIVKGPNEVNKSDVPKNIVDKLN</sequence>
<dbReference type="EMBL" id="AYYQ01000002">
    <property type="protein sequence ID" value="KRM69692.1"/>
    <property type="molecule type" value="Genomic_DNA"/>
</dbReference>
<name>A0A0R2B3Q9_9LACO</name>
<dbReference type="AlphaFoldDB" id="A0A0R2B3Q9"/>
<keyword evidence="1" id="KW-0472">Membrane</keyword>
<dbReference type="PATRIC" id="fig|1423781.4.peg.899"/>
<reference evidence="2 3" key="1">
    <citation type="journal article" date="2015" name="Genome Announc.">
        <title>Expanding the biotechnology potential of lactobacilli through comparative genomics of 213 strains and associated genera.</title>
        <authorList>
            <person name="Sun Z."/>
            <person name="Harris H.M."/>
            <person name="McCann A."/>
            <person name="Guo C."/>
            <person name="Argimon S."/>
            <person name="Zhang W."/>
            <person name="Yang X."/>
            <person name="Jeffery I.B."/>
            <person name="Cooney J.C."/>
            <person name="Kagawa T.F."/>
            <person name="Liu W."/>
            <person name="Song Y."/>
            <person name="Salvetti E."/>
            <person name="Wrobel A."/>
            <person name="Rasinkangas P."/>
            <person name="Parkhill J."/>
            <person name="Rea M.C."/>
            <person name="O'Sullivan O."/>
            <person name="Ritari J."/>
            <person name="Douillard F.P."/>
            <person name="Paul Ross R."/>
            <person name="Yang R."/>
            <person name="Briner A.E."/>
            <person name="Felis G.E."/>
            <person name="de Vos W.M."/>
            <person name="Barrangou R."/>
            <person name="Klaenhammer T.R."/>
            <person name="Caufield P.W."/>
            <person name="Cui Y."/>
            <person name="Zhang H."/>
            <person name="O'Toole P.W."/>
        </authorList>
    </citation>
    <scope>NUCLEOTIDE SEQUENCE [LARGE SCALE GENOMIC DNA]</scope>
    <source>
        <strain evidence="2 3">DSM 23829</strain>
    </source>
</reference>
<evidence type="ECO:0000256" key="1">
    <source>
        <dbReference type="SAM" id="Phobius"/>
    </source>
</evidence>
<dbReference type="Pfam" id="PF06486">
    <property type="entry name" value="DUF1093"/>
    <property type="match status" value="1"/>
</dbReference>